<dbReference type="OrthoDB" id="3234968at2759"/>
<dbReference type="Proteomes" id="UP000054097">
    <property type="component" value="Unassembled WGS sequence"/>
</dbReference>
<organism evidence="2 3">
    <name type="scientific">Serendipita vermifera MAFF 305830</name>
    <dbReference type="NCBI Taxonomy" id="933852"/>
    <lineage>
        <taxon>Eukaryota</taxon>
        <taxon>Fungi</taxon>
        <taxon>Dikarya</taxon>
        <taxon>Basidiomycota</taxon>
        <taxon>Agaricomycotina</taxon>
        <taxon>Agaricomycetes</taxon>
        <taxon>Sebacinales</taxon>
        <taxon>Serendipitaceae</taxon>
        <taxon>Serendipita</taxon>
    </lineage>
</organism>
<evidence type="ECO:0000313" key="3">
    <source>
        <dbReference type="Proteomes" id="UP000054097"/>
    </source>
</evidence>
<protein>
    <submittedName>
        <fullName evidence="2">Uncharacterized protein</fullName>
    </submittedName>
</protein>
<reference evidence="3" key="2">
    <citation type="submission" date="2015-01" db="EMBL/GenBank/DDBJ databases">
        <title>Evolutionary Origins and Diversification of the Mycorrhizal Mutualists.</title>
        <authorList>
            <consortium name="DOE Joint Genome Institute"/>
            <consortium name="Mycorrhizal Genomics Consortium"/>
            <person name="Kohler A."/>
            <person name="Kuo A."/>
            <person name="Nagy L.G."/>
            <person name="Floudas D."/>
            <person name="Copeland A."/>
            <person name="Barry K.W."/>
            <person name="Cichocki N."/>
            <person name="Veneault-Fourrey C."/>
            <person name="LaButti K."/>
            <person name="Lindquist E.A."/>
            <person name="Lipzen A."/>
            <person name="Lundell T."/>
            <person name="Morin E."/>
            <person name="Murat C."/>
            <person name="Riley R."/>
            <person name="Ohm R."/>
            <person name="Sun H."/>
            <person name="Tunlid A."/>
            <person name="Henrissat B."/>
            <person name="Grigoriev I.V."/>
            <person name="Hibbett D.S."/>
            <person name="Martin F."/>
        </authorList>
    </citation>
    <scope>NUCLEOTIDE SEQUENCE [LARGE SCALE GENOMIC DNA]</scope>
    <source>
        <strain evidence="3">MAFF 305830</strain>
    </source>
</reference>
<keyword evidence="1" id="KW-0732">Signal</keyword>
<feature type="chain" id="PRO_5002161179" evidence="1">
    <location>
        <begin position="21"/>
        <end position="152"/>
    </location>
</feature>
<proteinExistence type="predicted"/>
<evidence type="ECO:0000313" key="2">
    <source>
        <dbReference type="EMBL" id="KIM20864.1"/>
    </source>
</evidence>
<dbReference type="EMBL" id="KN824404">
    <property type="protein sequence ID" value="KIM20864.1"/>
    <property type="molecule type" value="Genomic_DNA"/>
</dbReference>
<reference evidence="2 3" key="1">
    <citation type="submission" date="2014-04" db="EMBL/GenBank/DDBJ databases">
        <authorList>
            <consortium name="DOE Joint Genome Institute"/>
            <person name="Kuo A."/>
            <person name="Zuccaro A."/>
            <person name="Kohler A."/>
            <person name="Nagy L.G."/>
            <person name="Floudas D."/>
            <person name="Copeland A."/>
            <person name="Barry K.W."/>
            <person name="Cichocki N."/>
            <person name="Veneault-Fourrey C."/>
            <person name="LaButti K."/>
            <person name="Lindquist E.A."/>
            <person name="Lipzen A."/>
            <person name="Lundell T."/>
            <person name="Morin E."/>
            <person name="Murat C."/>
            <person name="Sun H."/>
            <person name="Tunlid A."/>
            <person name="Henrissat B."/>
            <person name="Grigoriev I.V."/>
            <person name="Hibbett D.S."/>
            <person name="Martin F."/>
            <person name="Nordberg H.P."/>
            <person name="Cantor M.N."/>
            <person name="Hua S.X."/>
        </authorList>
    </citation>
    <scope>NUCLEOTIDE SEQUENCE [LARGE SCALE GENOMIC DNA]</scope>
    <source>
        <strain evidence="2 3">MAFF 305830</strain>
    </source>
</reference>
<dbReference type="AlphaFoldDB" id="A0A0C3ALE1"/>
<evidence type="ECO:0000256" key="1">
    <source>
        <dbReference type="SAM" id="SignalP"/>
    </source>
</evidence>
<dbReference type="HOGENOM" id="CLU_1704917_0_0_1"/>
<feature type="signal peptide" evidence="1">
    <location>
        <begin position="1"/>
        <end position="20"/>
    </location>
</feature>
<accession>A0A0C3ALE1</accession>
<sequence length="152" mass="16510">MRPLKYSLFLFCAFLELVIAQTLTNITIDDNDSRISYAGRWDSPTSHTSSRDYGGSHMLLQDRSGSATFTFTGVAVYYLAPKWPYAVDSYIALDGGTPQLVDMTVPATPRDPPNGEESVAYAVLWSATGLSNTAHRVVVTVGASFGIVDGFM</sequence>
<keyword evidence="3" id="KW-1185">Reference proteome</keyword>
<name>A0A0C3ALE1_SERVB</name>
<gene>
    <name evidence="2" type="ORF">M408DRAFT_81393</name>
</gene>
<dbReference type="Gene3D" id="2.60.120.260">
    <property type="entry name" value="Galactose-binding domain-like"/>
    <property type="match status" value="1"/>
</dbReference>